<name>A0A7J7NT45_9MAGN</name>
<protein>
    <submittedName>
        <fullName evidence="2">Uncharacterized protein</fullName>
    </submittedName>
</protein>
<dbReference type="AlphaFoldDB" id="A0A7J7NT45"/>
<dbReference type="EMBL" id="JACGCM010000593">
    <property type="protein sequence ID" value="KAF6170329.1"/>
    <property type="molecule type" value="Genomic_DNA"/>
</dbReference>
<comment type="caution">
    <text evidence="2">The sequence shown here is derived from an EMBL/GenBank/DDBJ whole genome shotgun (WGS) entry which is preliminary data.</text>
</comment>
<evidence type="ECO:0000313" key="3">
    <source>
        <dbReference type="Proteomes" id="UP000541444"/>
    </source>
</evidence>
<keyword evidence="1" id="KW-0812">Transmembrane</keyword>
<evidence type="ECO:0000313" key="2">
    <source>
        <dbReference type="EMBL" id="KAF6170329.1"/>
    </source>
</evidence>
<keyword evidence="3" id="KW-1185">Reference proteome</keyword>
<keyword evidence="1" id="KW-1133">Transmembrane helix</keyword>
<keyword evidence="1" id="KW-0472">Membrane</keyword>
<dbReference type="Proteomes" id="UP000541444">
    <property type="component" value="Unassembled WGS sequence"/>
</dbReference>
<reference evidence="2 3" key="1">
    <citation type="journal article" date="2020" name="IScience">
        <title>Genome Sequencing of the Endangered Kingdonia uniflora (Circaeasteraceae, Ranunculales) Reveals Potential Mechanisms of Evolutionary Specialization.</title>
        <authorList>
            <person name="Sun Y."/>
            <person name="Deng T."/>
            <person name="Zhang A."/>
            <person name="Moore M.J."/>
            <person name="Landis J.B."/>
            <person name="Lin N."/>
            <person name="Zhang H."/>
            <person name="Zhang X."/>
            <person name="Huang J."/>
            <person name="Zhang X."/>
            <person name="Sun H."/>
            <person name="Wang H."/>
        </authorList>
    </citation>
    <scope>NUCLEOTIDE SEQUENCE [LARGE SCALE GENOMIC DNA]</scope>
    <source>
        <strain evidence="2">TB1705</strain>
        <tissue evidence="2">Leaf</tissue>
    </source>
</reference>
<gene>
    <name evidence="2" type="ORF">GIB67_043019</name>
</gene>
<proteinExistence type="predicted"/>
<feature type="transmembrane region" description="Helical" evidence="1">
    <location>
        <begin position="47"/>
        <end position="70"/>
    </location>
</feature>
<accession>A0A7J7NT45</accession>
<evidence type="ECO:0000256" key="1">
    <source>
        <dbReference type="SAM" id="Phobius"/>
    </source>
</evidence>
<sequence length="109" mass="12220">MAYIAMKTDQQVYELLKSDMIELKTVVMKLVNDSFKLQEVAFGTSFLISWVALIATGAFGQWIVLIAVLIQLFCVERILAGTYAILGSFTNRSSNNLSILYDSDVFLLK</sequence>
<organism evidence="2 3">
    <name type="scientific">Kingdonia uniflora</name>
    <dbReference type="NCBI Taxonomy" id="39325"/>
    <lineage>
        <taxon>Eukaryota</taxon>
        <taxon>Viridiplantae</taxon>
        <taxon>Streptophyta</taxon>
        <taxon>Embryophyta</taxon>
        <taxon>Tracheophyta</taxon>
        <taxon>Spermatophyta</taxon>
        <taxon>Magnoliopsida</taxon>
        <taxon>Ranunculales</taxon>
        <taxon>Circaeasteraceae</taxon>
        <taxon>Kingdonia</taxon>
    </lineage>
</organism>